<feature type="domain" description="Glycosyl-hydrolase 97 C-terminal oligomerisation" evidence="9">
    <location>
        <begin position="555"/>
        <end position="642"/>
    </location>
</feature>
<evidence type="ECO:0000256" key="6">
    <source>
        <dbReference type="SAM" id="SignalP"/>
    </source>
</evidence>
<evidence type="ECO:0000256" key="3">
    <source>
        <dbReference type="ARBA" id="ARBA00022801"/>
    </source>
</evidence>
<dbReference type="Gene3D" id="2.60.40.1180">
    <property type="entry name" value="Golgi alpha-mannosidase II"/>
    <property type="match status" value="1"/>
</dbReference>
<dbReference type="InterPro" id="IPR029483">
    <property type="entry name" value="GH97_C"/>
</dbReference>
<comment type="cofactor">
    <cofactor evidence="1">
        <name>Ca(2+)</name>
        <dbReference type="ChEBI" id="CHEBI:29108"/>
    </cofactor>
</comment>
<evidence type="ECO:0000256" key="1">
    <source>
        <dbReference type="ARBA" id="ARBA00001913"/>
    </source>
</evidence>
<dbReference type="InterPro" id="IPR013780">
    <property type="entry name" value="Glyco_hydro_b"/>
</dbReference>
<reference evidence="11" key="1">
    <citation type="journal article" date="2019" name="Int. J. Syst. Evol. Microbiol.">
        <title>The Global Catalogue of Microorganisms (GCM) 10K type strain sequencing project: providing services to taxonomists for standard genome sequencing and annotation.</title>
        <authorList>
            <consortium name="The Broad Institute Genomics Platform"/>
            <consortium name="The Broad Institute Genome Sequencing Center for Infectious Disease"/>
            <person name="Wu L."/>
            <person name="Ma J."/>
        </authorList>
    </citation>
    <scope>NUCLEOTIDE SEQUENCE [LARGE SCALE GENOMIC DNA]</scope>
    <source>
        <strain evidence="11">KCTC 42217</strain>
    </source>
</reference>
<sequence>MKKTFSLLCISIIAVFTSSVIAQHVVKSPDKNLSVKIWLGPAGNAVYSIHNKKVTVLEESKLGLVRNDENFSANLSFVSASPVYPVSERYELLTSKSRLNEYHANKQVFRLRSQKGQLLDIIFQVSNDGVAFRYFFPESSGEIKKISEELTSFNFKADATAWLQPMSDAKTGWEKVHPSYEEYYQQNIPVGTPSPIKAGWVYPALFKTGKNWVLITETFPNGDYCGTRLKAESPGGEYKVGFPQPEEVFPGGALNPESKSPWYSPWRIITVGSLKAITESTLGTDLAAPAAVKLDAAVIKPGKSSWSWAILKDNSILYDVQKRFIDYAADMRWEYCLIDVNWDTRIGYDKIKELADYAKTKNVGLILWYNSAGSWNSTPYHPKSALLTHEQRVREFKRIQDIGIKGIKVDFFGGDGQSMMNYYIDILKDAAAHNLLVNCHGSTLPRGLQRTYPNLVSMEAIKGFEFATFEQANQDVQPGHCTILPFTRNAFDPMDYTPMVLHEIPNIKRKTSNGFELALPILFLSGVQHLAETPEGMKQVPEYVKDHLRNLPAYWDEVKFIEGFPGKSVVIARRSGSKWYVAGINGQASESRMDLDLSFLKKYRGTIITDGDAPFSFEQRPIAASRKTSLRVKPAGGFVMVFNEK</sequence>
<dbReference type="EMBL" id="JBHUHZ010000001">
    <property type="protein sequence ID" value="MFD2160807.1"/>
    <property type="molecule type" value="Genomic_DNA"/>
</dbReference>
<evidence type="ECO:0000256" key="5">
    <source>
        <dbReference type="ARBA" id="ARBA00023295"/>
    </source>
</evidence>
<evidence type="ECO:0000313" key="10">
    <source>
        <dbReference type="EMBL" id="MFD2160807.1"/>
    </source>
</evidence>
<dbReference type="Pfam" id="PF10566">
    <property type="entry name" value="Glyco_hydro_97"/>
    <property type="match status" value="1"/>
</dbReference>
<comment type="caution">
    <text evidence="10">The sequence shown here is derived from an EMBL/GenBank/DDBJ whole genome shotgun (WGS) entry which is preliminary data.</text>
</comment>
<dbReference type="InterPro" id="IPR052720">
    <property type="entry name" value="Glycosyl_hydrolase_97"/>
</dbReference>
<gene>
    <name evidence="10" type="ORF">ACFSJU_00240</name>
</gene>
<dbReference type="InterPro" id="IPR019563">
    <property type="entry name" value="GH97_catalytic"/>
</dbReference>
<proteinExistence type="predicted"/>
<evidence type="ECO:0000256" key="4">
    <source>
        <dbReference type="ARBA" id="ARBA00022837"/>
    </source>
</evidence>
<keyword evidence="3 10" id="KW-0378">Hydrolase</keyword>
<feature type="signal peptide" evidence="6">
    <location>
        <begin position="1"/>
        <end position="22"/>
    </location>
</feature>
<dbReference type="InterPro" id="IPR013785">
    <property type="entry name" value="Aldolase_TIM"/>
</dbReference>
<dbReference type="Gene3D" id="2.70.98.10">
    <property type="match status" value="1"/>
</dbReference>
<keyword evidence="4" id="KW-0106">Calcium</keyword>
<dbReference type="PANTHER" id="PTHR35803">
    <property type="entry name" value="GLUCAN 1,4-ALPHA-GLUCOSIDASE SUSB-RELATED"/>
    <property type="match status" value="1"/>
</dbReference>
<dbReference type="Pfam" id="PF14508">
    <property type="entry name" value="GH97_N"/>
    <property type="match status" value="1"/>
</dbReference>
<dbReference type="Gene3D" id="3.20.20.70">
    <property type="entry name" value="Aldolase class I"/>
    <property type="match status" value="1"/>
</dbReference>
<keyword evidence="5" id="KW-0326">Glycosidase</keyword>
<evidence type="ECO:0000259" key="9">
    <source>
        <dbReference type="Pfam" id="PF14509"/>
    </source>
</evidence>
<name>A0ABW4ZH29_9SPHI</name>
<feature type="domain" description="Glycosyl-hydrolase 97 catalytic" evidence="7">
    <location>
        <begin position="313"/>
        <end position="460"/>
    </location>
</feature>
<keyword evidence="6" id="KW-0732">Signal</keyword>
<protein>
    <submittedName>
        <fullName evidence="10">Glycoside hydrolase family 97 catalytic domain-containing protein</fullName>
    </submittedName>
</protein>
<dbReference type="RefSeq" id="WP_255902100.1">
    <property type="nucleotide sequence ID" value="NZ_JAFMZO010000002.1"/>
</dbReference>
<dbReference type="Pfam" id="PF14509">
    <property type="entry name" value="GH97_C"/>
    <property type="match status" value="1"/>
</dbReference>
<dbReference type="PANTHER" id="PTHR35803:SF2">
    <property type="entry name" value="RETAINING ALPHA-GALACTOSIDASE"/>
    <property type="match status" value="1"/>
</dbReference>
<dbReference type="GO" id="GO:0016787">
    <property type="term" value="F:hydrolase activity"/>
    <property type="evidence" value="ECO:0007669"/>
    <property type="project" value="UniProtKB-KW"/>
</dbReference>
<evidence type="ECO:0000313" key="11">
    <source>
        <dbReference type="Proteomes" id="UP001597387"/>
    </source>
</evidence>
<evidence type="ECO:0000259" key="7">
    <source>
        <dbReference type="Pfam" id="PF10566"/>
    </source>
</evidence>
<dbReference type="Proteomes" id="UP001597387">
    <property type="component" value="Unassembled WGS sequence"/>
</dbReference>
<accession>A0ABW4ZH29</accession>
<keyword evidence="11" id="KW-1185">Reference proteome</keyword>
<dbReference type="InterPro" id="IPR029486">
    <property type="entry name" value="GH97_N"/>
</dbReference>
<feature type="domain" description="Glycosyl-hydrolase 97 N-terminal" evidence="8">
    <location>
        <begin position="26"/>
        <end position="289"/>
    </location>
</feature>
<evidence type="ECO:0000256" key="2">
    <source>
        <dbReference type="ARBA" id="ARBA00011245"/>
    </source>
</evidence>
<dbReference type="InterPro" id="IPR017853">
    <property type="entry name" value="GH"/>
</dbReference>
<comment type="subunit">
    <text evidence="2">Monomer.</text>
</comment>
<dbReference type="InterPro" id="IPR014718">
    <property type="entry name" value="GH-type_carb-bd"/>
</dbReference>
<feature type="chain" id="PRO_5046754881" evidence="6">
    <location>
        <begin position="23"/>
        <end position="645"/>
    </location>
</feature>
<dbReference type="SUPFAM" id="SSF51445">
    <property type="entry name" value="(Trans)glycosidases"/>
    <property type="match status" value="1"/>
</dbReference>
<organism evidence="10 11">
    <name type="scientific">Paradesertivirga mongoliensis</name>
    <dbReference type="NCBI Taxonomy" id="2100740"/>
    <lineage>
        <taxon>Bacteria</taxon>
        <taxon>Pseudomonadati</taxon>
        <taxon>Bacteroidota</taxon>
        <taxon>Sphingobacteriia</taxon>
        <taxon>Sphingobacteriales</taxon>
        <taxon>Sphingobacteriaceae</taxon>
        <taxon>Paradesertivirga</taxon>
    </lineage>
</organism>
<evidence type="ECO:0000259" key="8">
    <source>
        <dbReference type="Pfam" id="PF14508"/>
    </source>
</evidence>